<dbReference type="Gene3D" id="2.40.10.180">
    <property type="entry name" value="Phage tail proteins"/>
    <property type="match status" value="1"/>
</dbReference>
<proteinExistence type="predicted"/>
<name>A0ABQ3FQX4_9GAMM</name>
<evidence type="ECO:0000313" key="1">
    <source>
        <dbReference type="EMBL" id="GHC34653.1"/>
    </source>
</evidence>
<evidence type="ECO:0000313" key="2">
    <source>
        <dbReference type="Proteomes" id="UP000604243"/>
    </source>
</evidence>
<dbReference type="InterPro" id="IPR053734">
    <property type="entry name" value="Phage_Head-Tail_Connect_sf"/>
</dbReference>
<dbReference type="RefSeq" id="WP_189520056.1">
    <property type="nucleotide sequence ID" value="NZ_BMZM01000006.1"/>
</dbReference>
<comment type="caution">
    <text evidence="1">The sequence shown here is derived from an EMBL/GenBank/DDBJ whole genome shotgun (WGS) entry which is preliminary data.</text>
</comment>
<dbReference type="Pfam" id="PF05354">
    <property type="entry name" value="Phage_attach"/>
    <property type="match status" value="1"/>
</dbReference>
<reference evidence="2" key="1">
    <citation type="journal article" date="2019" name="Int. J. Syst. Evol. Microbiol.">
        <title>The Global Catalogue of Microorganisms (GCM) 10K type strain sequencing project: providing services to taxonomists for standard genome sequencing and annotation.</title>
        <authorList>
            <consortium name="The Broad Institute Genomics Platform"/>
            <consortium name="The Broad Institute Genome Sequencing Center for Infectious Disease"/>
            <person name="Wu L."/>
            <person name="Ma J."/>
        </authorList>
    </citation>
    <scope>NUCLEOTIDE SEQUENCE [LARGE SCALE GENOMIC DNA]</scope>
    <source>
        <strain evidence="2">KCTC 42082</strain>
    </source>
</reference>
<keyword evidence="2" id="KW-1185">Reference proteome</keyword>
<organism evidence="1 2">
    <name type="scientific">Kushneria pakistanensis</name>
    <dbReference type="NCBI Taxonomy" id="1508770"/>
    <lineage>
        <taxon>Bacteria</taxon>
        <taxon>Pseudomonadati</taxon>
        <taxon>Pseudomonadota</taxon>
        <taxon>Gammaproteobacteria</taxon>
        <taxon>Oceanospirillales</taxon>
        <taxon>Halomonadaceae</taxon>
        <taxon>Kushneria</taxon>
    </lineage>
</organism>
<dbReference type="Proteomes" id="UP000604243">
    <property type="component" value="Unassembled WGS sequence"/>
</dbReference>
<dbReference type="InterPro" id="IPR008018">
    <property type="entry name" value="Phage_tail_attach_FII"/>
</dbReference>
<protein>
    <submittedName>
        <fullName evidence="1">Uncharacterized protein</fullName>
    </submittedName>
</protein>
<sequence length="126" mass="13789">MARRLNRFTERAFAMASDSSGWLLPPNGDRIPVDGIFDNAVLETSAERKGTGRGGLTLNRRRPIFTVPSSKCRGISTAWQVEIVGVDAIYYVADHHPDGQGFMTLWLANSDGPPTQEGDSDGPGWR</sequence>
<dbReference type="EMBL" id="BMZM01000006">
    <property type="protein sequence ID" value="GHC34653.1"/>
    <property type="molecule type" value="Genomic_DNA"/>
</dbReference>
<accession>A0ABQ3FQX4</accession>
<gene>
    <name evidence="1" type="ORF">GCM10010082_31690</name>
</gene>